<dbReference type="OMA" id="IFVWGTG"/>
<dbReference type="SUPFAM" id="SSF50985">
    <property type="entry name" value="RCC1/BLIP-II"/>
    <property type="match status" value="1"/>
</dbReference>
<feature type="repeat" description="RCC1" evidence="3">
    <location>
        <begin position="103"/>
        <end position="181"/>
    </location>
</feature>
<evidence type="ECO:0000256" key="2">
    <source>
        <dbReference type="ARBA" id="ARBA00022737"/>
    </source>
</evidence>
<dbReference type="HOGENOM" id="CLU_005210_4_0_1"/>
<dbReference type="PANTHER" id="PTHR45982">
    <property type="entry name" value="REGULATOR OF CHROMOSOME CONDENSATION"/>
    <property type="match status" value="1"/>
</dbReference>
<dbReference type="RefSeq" id="XP_003644814.1">
    <property type="nucleotide sequence ID" value="XM_003644766.1"/>
</dbReference>
<dbReference type="InterPro" id="IPR009091">
    <property type="entry name" value="RCC1/BLIP-II"/>
</dbReference>
<dbReference type="InterPro" id="IPR000408">
    <property type="entry name" value="Reg_chr_condens"/>
</dbReference>
<keyword evidence="2" id="KW-0677">Repeat</keyword>
<protein>
    <recommendedName>
        <fullName evidence="5">RCC1-like domain-containing protein</fullName>
    </recommendedName>
</protein>
<dbReference type="Proteomes" id="UP000006790">
    <property type="component" value="Chromosome 2"/>
</dbReference>
<keyword evidence="1" id="KW-0344">Guanine-nucleotide releasing factor</keyword>
<dbReference type="GO" id="GO:0006606">
    <property type="term" value="P:protein import into nucleus"/>
    <property type="evidence" value="ECO:0007669"/>
    <property type="project" value="EnsemblFungi"/>
</dbReference>
<dbReference type="AlphaFoldDB" id="G8JPP2"/>
<dbReference type="Pfam" id="PF25390">
    <property type="entry name" value="WD40_RLD"/>
    <property type="match status" value="1"/>
</dbReference>
<organism evidence="6 7">
    <name type="scientific">Eremothecium cymbalariae (strain CBS 270.75 / DBVPG 7215 / KCTC 17166 / NRRL Y-17582)</name>
    <name type="common">Yeast</name>
    <dbReference type="NCBI Taxonomy" id="931890"/>
    <lineage>
        <taxon>Eukaryota</taxon>
        <taxon>Fungi</taxon>
        <taxon>Dikarya</taxon>
        <taxon>Ascomycota</taxon>
        <taxon>Saccharomycotina</taxon>
        <taxon>Saccharomycetes</taxon>
        <taxon>Saccharomycetales</taxon>
        <taxon>Saccharomycetaceae</taxon>
        <taxon>Eremothecium</taxon>
    </lineage>
</organism>
<dbReference type="PANTHER" id="PTHR45982:SF1">
    <property type="entry name" value="REGULATOR OF CHROMOSOME CONDENSATION"/>
    <property type="match status" value="1"/>
</dbReference>
<evidence type="ECO:0000313" key="6">
    <source>
        <dbReference type="EMBL" id="AET37997.1"/>
    </source>
</evidence>
<dbReference type="PROSITE" id="PS00626">
    <property type="entry name" value="RCC1_2"/>
    <property type="match status" value="4"/>
</dbReference>
<dbReference type="OrthoDB" id="61110at2759"/>
<evidence type="ECO:0000259" key="5">
    <source>
        <dbReference type="Pfam" id="PF25390"/>
    </source>
</evidence>
<dbReference type="InterPro" id="IPR051553">
    <property type="entry name" value="Ran_GTPase-activating"/>
</dbReference>
<dbReference type="eggNOG" id="KOG1426">
    <property type="taxonomic scope" value="Eukaryota"/>
</dbReference>
<dbReference type="GO" id="GO:0005634">
    <property type="term" value="C:nucleus"/>
    <property type="evidence" value="ECO:0007669"/>
    <property type="project" value="EnsemblFungi"/>
</dbReference>
<feature type="repeat" description="RCC1" evidence="3">
    <location>
        <begin position="182"/>
        <end position="237"/>
    </location>
</feature>
<feature type="domain" description="RCC1-like" evidence="5">
    <location>
        <begin position="48"/>
        <end position="460"/>
    </location>
</feature>
<feature type="repeat" description="RCC1" evidence="3">
    <location>
        <begin position="46"/>
        <end position="102"/>
    </location>
</feature>
<evidence type="ECO:0000256" key="3">
    <source>
        <dbReference type="PROSITE-ProRule" id="PRU00235"/>
    </source>
</evidence>
<evidence type="ECO:0000313" key="7">
    <source>
        <dbReference type="Proteomes" id="UP000006790"/>
    </source>
</evidence>
<gene>
    <name evidence="6" type="ordered locus">Ecym_2251</name>
</gene>
<dbReference type="GO" id="GO:0005085">
    <property type="term" value="F:guanyl-nucleotide exchange factor activity"/>
    <property type="evidence" value="ECO:0007669"/>
    <property type="project" value="EnsemblFungi"/>
</dbReference>
<accession>G8JPP2</accession>
<dbReference type="STRING" id="931890.G8JPP2"/>
<feature type="repeat" description="RCC1" evidence="3">
    <location>
        <begin position="291"/>
        <end position="346"/>
    </location>
</feature>
<dbReference type="GeneID" id="11470575"/>
<dbReference type="GO" id="GO:0006997">
    <property type="term" value="P:nucleus organization"/>
    <property type="evidence" value="ECO:0007669"/>
    <property type="project" value="EnsemblFungi"/>
</dbReference>
<dbReference type="PROSITE" id="PS00625">
    <property type="entry name" value="RCC1_1"/>
    <property type="match status" value="1"/>
</dbReference>
<dbReference type="FunCoup" id="G8JPP2">
    <property type="interactions" value="954"/>
</dbReference>
<dbReference type="PRINTS" id="PR00633">
    <property type="entry name" value="RCCNDNSATION"/>
</dbReference>
<evidence type="ECO:0000256" key="1">
    <source>
        <dbReference type="ARBA" id="ARBA00022658"/>
    </source>
</evidence>
<evidence type="ECO:0000256" key="4">
    <source>
        <dbReference type="SAM" id="MobiDB-lite"/>
    </source>
</evidence>
<feature type="region of interest" description="Disordered" evidence="4">
    <location>
        <begin position="130"/>
        <end position="154"/>
    </location>
</feature>
<dbReference type="InParanoid" id="G8JPP2"/>
<name>G8JPP2_ERECY</name>
<sequence length="483" mass="53247">MNKRSASPLASPKSKRKHLVSTLNKHYTAINKQIDYKKMHVSEEPLDIFVWGTGSMCELGLGPLAKNKEVKRPRLNPYLPRDKVGIVSYAVGGMHCLALDKENNLWSWGTNDSGALGRDTSGANEQLRDMDYDQSSGDEDGDLNELESTPTMLPRDSLPLDQMKVIQLAATDNMSCVLFENGDVYAWGTFRCNEGMLGFYQDAIAIQHIPWRVPRFTNAKVVQMAAGKDHILFLDEHGIVYAWGNGQQYQLGRKIMERSRLRTLDPRAFGLDGVKYIASGENHSFALSDDGRLFAWGLNQFGQCGISTEVKDGAMVTVPTEVVLPENVRVKAVAAGEHHSLVLDENGDLYTFGRLDMFEVGIPKSKLPESTYTDAHNEPRAVPVPTKLTGVPKFNFIAAGSHHSLAIAENGIVYSWGFGETYAVGLGPTGEDIETPTNIKNTATQNHRIMFVGCGGQFSVSGGLPLSDQEAHKRAEQMHDEMT</sequence>
<keyword evidence="7" id="KW-1185">Reference proteome</keyword>
<dbReference type="KEGG" id="erc:Ecym_2251"/>
<dbReference type="InterPro" id="IPR058923">
    <property type="entry name" value="RCC1-like_dom"/>
</dbReference>
<dbReference type="GO" id="GO:0000054">
    <property type="term" value="P:ribosomal subunit export from nucleus"/>
    <property type="evidence" value="ECO:0007669"/>
    <property type="project" value="EnsemblFungi"/>
</dbReference>
<dbReference type="PROSITE" id="PS50012">
    <property type="entry name" value="RCC1_3"/>
    <property type="match status" value="7"/>
</dbReference>
<dbReference type="Gene3D" id="2.130.10.30">
    <property type="entry name" value="Regulator of chromosome condensation 1/beta-lactamase-inhibitor protein II"/>
    <property type="match status" value="1"/>
</dbReference>
<feature type="repeat" description="RCC1" evidence="3">
    <location>
        <begin position="411"/>
        <end position="465"/>
    </location>
</feature>
<feature type="repeat" description="RCC1" evidence="3">
    <location>
        <begin position="347"/>
        <end position="410"/>
    </location>
</feature>
<dbReference type="GO" id="GO:0005737">
    <property type="term" value="C:cytoplasm"/>
    <property type="evidence" value="ECO:0007669"/>
    <property type="project" value="EnsemblFungi"/>
</dbReference>
<dbReference type="GO" id="GO:0016973">
    <property type="term" value="P:poly(A)+ mRNA export from nucleus"/>
    <property type="evidence" value="ECO:0007669"/>
    <property type="project" value="EnsemblFungi"/>
</dbReference>
<feature type="repeat" description="RCC1" evidence="3">
    <location>
        <begin position="238"/>
        <end position="290"/>
    </location>
</feature>
<dbReference type="EMBL" id="CP002498">
    <property type="protein sequence ID" value="AET37997.1"/>
    <property type="molecule type" value="Genomic_DNA"/>
</dbReference>
<feature type="compositionally biased region" description="Acidic residues" evidence="4">
    <location>
        <begin position="136"/>
        <end position="145"/>
    </location>
</feature>
<proteinExistence type="predicted"/>
<dbReference type="GO" id="GO:0000785">
    <property type="term" value="C:chromatin"/>
    <property type="evidence" value="ECO:0007669"/>
    <property type="project" value="EnsemblFungi"/>
</dbReference>
<reference evidence="7" key="1">
    <citation type="journal article" date="2012" name="G3 (Bethesda)">
        <title>Pichia sorbitophila, an interspecies yeast hybrid reveals early steps of genome resolution following polyploidization.</title>
        <authorList>
            <person name="Leh Louis V."/>
            <person name="Despons L."/>
            <person name="Friedrich A."/>
            <person name="Martin T."/>
            <person name="Durrens P."/>
            <person name="Casaregola S."/>
            <person name="Neuveglise C."/>
            <person name="Fairhead C."/>
            <person name="Marck C."/>
            <person name="Cruz J.A."/>
            <person name="Straub M.L."/>
            <person name="Kugler V."/>
            <person name="Sacerdot C."/>
            <person name="Uzunov Z."/>
            <person name="Thierry A."/>
            <person name="Weiss S."/>
            <person name="Bleykasten C."/>
            <person name="De Montigny J."/>
            <person name="Jacques N."/>
            <person name="Jung P."/>
            <person name="Lemaire M."/>
            <person name="Mallet S."/>
            <person name="Morel G."/>
            <person name="Richard G.F."/>
            <person name="Sarkar A."/>
            <person name="Savel G."/>
            <person name="Schacherer J."/>
            <person name="Seret M.L."/>
            <person name="Talla E."/>
            <person name="Samson G."/>
            <person name="Jubin C."/>
            <person name="Poulain J."/>
            <person name="Vacherie B."/>
            <person name="Barbe V."/>
            <person name="Pelletier E."/>
            <person name="Sherman D.J."/>
            <person name="Westhof E."/>
            <person name="Weissenbach J."/>
            <person name="Baret P.V."/>
            <person name="Wincker P."/>
            <person name="Gaillardin C."/>
            <person name="Dujon B."/>
            <person name="Souciet J.L."/>
        </authorList>
    </citation>
    <scope>NUCLEOTIDE SEQUENCE [LARGE SCALE GENOMIC DNA]</scope>
    <source>
        <strain evidence="7">CBS 270.75 / DBVPG 7215 / KCTC 17166 / NRRL Y-17582</strain>
    </source>
</reference>